<evidence type="ECO:0000313" key="11">
    <source>
        <dbReference type="EMBL" id="CZR61314.1"/>
    </source>
</evidence>
<evidence type="ECO:0000256" key="6">
    <source>
        <dbReference type="ARBA" id="ARBA00022840"/>
    </source>
</evidence>
<dbReference type="Pfam" id="PF00069">
    <property type="entry name" value="Pkinase"/>
    <property type="match status" value="1"/>
</dbReference>
<proteinExistence type="predicted"/>
<dbReference type="SMART" id="SM00220">
    <property type="entry name" value="S_TKc"/>
    <property type="match status" value="1"/>
</dbReference>
<feature type="region of interest" description="Disordered" evidence="9">
    <location>
        <begin position="623"/>
        <end position="667"/>
    </location>
</feature>
<evidence type="ECO:0000256" key="4">
    <source>
        <dbReference type="ARBA" id="ARBA00022741"/>
    </source>
</evidence>
<dbReference type="EMBL" id="FJOG01000018">
    <property type="protein sequence ID" value="CZR61314.1"/>
    <property type="molecule type" value="Genomic_DNA"/>
</dbReference>
<dbReference type="InterPro" id="IPR008271">
    <property type="entry name" value="Ser/Thr_kinase_AS"/>
</dbReference>
<keyword evidence="3" id="KW-0808">Transferase</keyword>
<evidence type="ECO:0000259" key="10">
    <source>
        <dbReference type="PROSITE" id="PS50011"/>
    </source>
</evidence>
<dbReference type="PROSITE" id="PS00108">
    <property type="entry name" value="PROTEIN_KINASE_ST"/>
    <property type="match status" value="1"/>
</dbReference>
<dbReference type="GO" id="GO:0005634">
    <property type="term" value="C:nucleus"/>
    <property type="evidence" value="ECO:0007669"/>
    <property type="project" value="TreeGrafter"/>
</dbReference>
<reference evidence="11 12" key="1">
    <citation type="submission" date="2016-03" db="EMBL/GenBank/DDBJ databases">
        <authorList>
            <person name="Ploux O."/>
        </authorList>
    </citation>
    <scope>NUCLEOTIDE SEQUENCE [LARGE SCALE GENOMIC DNA]</scope>
    <source>
        <strain evidence="11 12">UAMH 11012</strain>
    </source>
</reference>
<dbReference type="PANTHER" id="PTHR43671">
    <property type="entry name" value="SERINE/THREONINE-PROTEIN KINASE NEK"/>
    <property type="match status" value="1"/>
</dbReference>
<evidence type="ECO:0000256" key="7">
    <source>
        <dbReference type="ARBA" id="ARBA00047899"/>
    </source>
</evidence>
<evidence type="ECO:0000256" key="8">
    <source>
        <dbReference type="ARBA" id="ARBA00048679"/>
    </source>
</evidence>
<evidence type="ECO:0000256" key="3">
    <source>
        <dbReference type="ARBA" id="ARBA00022679"/>
    </source>
</evidence>
<feature type="domain" description="Protein kinase" evidence="10">
    <location>
        <begin position="295"/>
        <end position="594"/>
    </location>
</feature>
<dbReference type="STRING" id="576137.A0A1L7X8G8"/>
<keyword evidence="2" id="KW-0723">Serine/threonine-protein kinase</keyword>
<dbReference type="Gene3D" id="1.10.510.10">
    <property type="entry name" value="Transferase(Phosphotransferase) domain 1"/>
    <property type="match status" value="1"/>
</dbReference>
<keyword evidence="6" id="KW-0067">ATP-binding</keyword>
<dbReference type="PROSITE" id="PS50011">
    <property type="entry name" value="PROTEIN_KINASE_DOM"/>
    <property type="match status" value="1"/>
</dbReference>
<sequence>MSNRDRNQRPPRRLLNPRDSTGIFDRLASLIRENCFLDYSPNTASSLFSGAPPALRRVSADRRRRVQRVRPPRVASQYVFSEEFRAAVLPDAMDVDVADLPAAMDVDVDMKSLPEIWGQPDQEVPQPVQELLEYLQEARQRAQVAQQPVQSDTQMTGILMGPIPSQNVTYTGGLSTASKQNNTKIGRRSTVPALIQYNTTTGALSVGPGSSIQNIQAKIKPVPQFSPTSLNKAMAELVAENNRRFPNANTKNPFWRDLLANFGGLIDVAAIPMNTQKAWLASSKNWKTGLNTLGWVGKKVLGMGNYGIVGLWENEEIKDDDPGKCESWLLELCNQTGTDHIVRQLQAIHYDEGQGTSPWDPKDGDVSRVYLEFCKNGNLSGYIQQLTAFYPADVLIPEATIWRVFECLSRGLCVMAYGNETGEGVPWKEPIGHYDLKPDNILIGSKDEDHVDHEIVKIADFGMAIPIPPGKSADALYEVIGMRGTREYITPEQFEISIPNRAFGTCSNVWQVGKCMYDFAMRGAGFEVNELFEFTLQPQPGQPTIRPFGTWGKKLTVIPDYSIVLRDFIPWCLAGDPSLRPTPKKMLEICTMALAIADTVVQNTIVPLGATSTTLVLHDEPEDLSMGSQESSQTVLSSDDKTNCQGPPQENAPRNPNPYVASNIFGP</sequence>
<dbReference type="GO" id="GO:0005524">
    <property type="term" value="F:ATP binding"/>
    <property type="evidence" value="ECO:0007669"/>
    <property type="project" value="UniProtKB-KW"/>
</dbReference>
<comment type="catalytic activity">
    <reaction evidence="8">
        <text>L-seryl-[protein] + ATP = O-phospho-L-seryl-[protein] + ADP + H(+)</text>
        <dbReference type="Rhea" id="RHEA:17989"/>
        <dbReference type="Rhea" id="RHEA-COMP:9863"/>
        <dbReference type="Rhea" id="RHEA-COMP:11604"/>
        <dbReference type="ChEBI" id="CHEBI:15378"/>
        <dbReference type="ChEBI" id="CHEBI:29999"/>
        <dbReference type="ChEBI" id="CHEBI:30616"/>
        <dbReference type="ChEBI" id="CHEBI:83421"/>
        <dbReference type="ChEBI" id="CHEBI:456216"/>
        <dbReference type="EC" id="2.7.11.1"/>
    </reaction>
</comment>
<evidence type="ECO:0000256" key="2">
    <source>
        <dbReference type="ARBA" id="ARBA00022527"/>
    </source>
</evidence>
<name>A0A1L7X8G8_9HELO</name>
<dbReference type="InterPro" id="IPR011009">
    <property type="entry name" value="Kinase-like_dom_sf"/>
</dbReference>
<accession>A0A1L7X8G8</accession>
<feature type="compositionally biased region" description="Polar residues" evidence="9">
    <location>
        <begin position="626"/>
        <end position="654"/>
    </location>
</feature>
<evidence type="ECO:0000256" key="1">
    <source>
        <dbReference type="ARBA" id="ARBA00012513"/>
    </source>
</evidence>
<dbReference type="InterPro" id="IPR050660">
    <property type="entry name" value="NEK_Ser/Thr_kinase"/>
</dbReference>
<dbReference type="PANTHER" id="PTHR43671:SF98">
    <property type="entry name" value="SERINE_THREONINE-PROTEIN KINASE NEK11"/>
    <property type="match status" value="1"/>
</dbReference>
<evidence type="ECO:0000313" key="12">
    <source>
        <dbReference type="Proteomes" id="UP000184330"/>
    </source>
</evidence>
<gene>
    <name evidence="11" type="ORF">PAC_11210</name>
</gene>
<keyword evidence="5" id="KW-0418">Kinase</keyword>
<dbReference type="Proteomes" id="UP000184330">
    <property type="component" value="Unassembled WGS sequence"/>
</dbReference>
<protein>
    <recommendedName>
        <fullName evidence="1">non-specific serine/threonine protein kinase</fullName>
        <ecNumber evidence="1">2.7.11.1</ecNumber>
    </recommendedName>
</protein>
<comment type="catalytic activity">
    <reaction evidence="7">
        <text>L-threonyl-[protein] + ATP = O-phospho-L-threonyl-[protein] + ADP + H(+)</text>
        <dbReference type="Rhea" id="RHEA:46608"/>
        <dbReference type="Rhea" id="RHEA-COMP:11060"/>
        <dbReference type="Rhea" id="RHEA-COMP:11605"/>
        <dbReference type="ChEBI" id="CHEBI:15378"/>
        <dbReference type="ChEBI" id="CHEBI:30013"/>
        <dbReference type="ChEBI" id="CHEBI:30616"/>
        <dbReference type="ChEBI" id="CHEBI:61977"/>
        <dbReference type="ChEBI" id="CHEBI:456216"/>
        <dbReference type="EC" id="2.7.11.1"/>
    </reaction>
</comment>
<organism evidence="11 12">
    <name type="scientific">Phialocephala subalpina</name>
    <dbReference type="NCBI Taxonomy" id="576137"/>
    <lineage>
        <taxon>Eukaryota</taxon>
        <taxon>Fungi</taxon>
        <taxon>Dikarya</taxon>
        <taxon>Ascomycota</taxon>
        <taxon>Pezizomycotina</taxon>
        <taxon>Leotiomycetes</taxon>
        <taxon>Helotiales</taxon>
        <taxon>Mollisiaceae</taxon>
        <taxon>Phialocephala</taxon>
        <taxon>Phialocephala fortinii species complex</taxon>
    </lineage>
</organism>
<keyword evidence="4" id="KW-0547">Nucleotide-binding</keyword>
<evidence type="ECO:0000256" key="5">
    <source>
        <dbReference type="ARBA" id="ARBA00022777"/>
    </source>
</evidence>
<keyword evidence="12" id="KW-1185">Reference proteome</keyword>
<dbReference type="GO" id="GO:0004674">
    <property type="term" value="F:protein serine/threonine kinase activity"/>
    <property type="evidence" value="ECO:0007669"/>
    <property type="project" value="UniProtKB-KW"/>
</dbReference>
<dbReference type="SUPFAM" id="SSF56112">
    <property type="entry name" value="Protein kinase-like (PK-like)"/>
    <property type="match status" value="1"/>
</dbReference>
<dbReference type="EC" id="2.7.11.1" evidence="1"/>
<dbReference type="OrthoDB" id="310217at2759"/>
<dbReference type="InterPro" id="IPR000719">
    <property type="entry name" value="Prot_kinase_dom"/>
</dbReference>
<evidence type="ECO:0000256" key="9">
    <source>
        <dbReference type="SAM" id="MobiDB-lite"/>
    </source>
</evidence>
<dbReference type="AlphaFoldDB" id="A0A1L7X8G8"/>